<dbReference type="PRINTS" id="PR00085">
    <property type="entry name" value="THFDHDRGNASE"/>
</dbReference>
<dbReference type="EC" id="3.5.4.9" evidence="12"/>
<dbReference type="GO" id="GO:0006164">
    <property type="term" value="P:purine nucleotide biosynthetic process"/>
    <property type="evidence" value="ECO:0007669"/>
    <property type="project" value="UniProtKB-KW"/>
</dbReference>
<evidence type="ECO:0000313" key="16">
    <source>
        <dbReference type="Proteomes" id="UP000502118"/>
    </source>
</evidence>
<evidence type="ECO:0000256" key="7">
    <source>
        <dbReference type="ARBA" id="ARBA00022857"/>
    </source>
</evidence>
<comment type="function">
    <text evidence="12">Catalyzes the oxidation of 5,10-methylenetetrahydrofolate to 5,10-methenyltetrahydrofolate and then the hydrolysis of 5,10-methenyltetrahydrofolate to 10-formyltetrahydrofolate.</text>
</comment>
<dbReference type="SUPFAM" id="SSF53223">
    <property type="entry name" value="Aminoacid dehydrogenase-like, N-terminal domain"/>
    <property type="match status" value="1"/>
</dbReference>
<feature type="binding site" evidence="12">
    <location>
        <begin position="161"/>
        <end position="163"/>
    </location>
    <ligand>
        <name>NADP(+)</name>
        <dbReference type="ChEBI" id="CHEBI:58349"/>
    </ligand>
</feature>
<dbReference type="PANTHER" id="PTHR48099:SF5">
    <property type="entry name" value="C-1-TETRAHYDROFOLATE SYNTHASE, CYTOPLASMIC"/>
    <property type="match status" value="1"/>
</dbReference>
<evidence type="ECO:0000256" key="4">
    <source>
        <dbReference type="ARBA" id="ARBA00022605"/>
    </source>
</evidence>
<keyword evidence="10 12" id="KW-0486">Methionine biosynthesis</keyword>
<keyword evidence="6 12" id="KW-0378">Hydrolase</keyword>
<feature type="domain" description="Tetrahydrofolate dehydrogenase/cyclohydrolase NAD(P)-binding" evidence="14">
    <location>
        <begin position="135"/>
        <end position="273"/>
    </location>
</feature>
<evidence type="ECO:0000256" key="2">
    <source>
        <dbReference type="ARBA" id="ARBA00011738"/>
    </source>
</evidence>
<dbReference type="InterPro" id="IPR000672">
    <property type="entry name" value="THF_DH/CycHdrlase"/>
</dbReference>
<dbReference type="Pfam" id="PF00763">
    <property type="entry name" value="THF_DHG_CYH"/>
    <property type="match status" value="1"/>
</dbReference>
<dbReference type="GO" id="GO:0004488">
    <property type="term" value="F:methylenetetrahydrofolate dehydrogenase (NADP+) activity"/>
    <property type="evidence" value="ECO:0007669"/>
    <property type="project" value="UniProtKB-UniRule"/>
</dbReference>
<reference evidence="15 16" key="1">
    <citation type="submission" date="2020-05" db="EMBL/GenBank/DDBJ databases">
        <title>Novel Mycoplasma species detected in Mirounga angustirostris (northern elephant seal) from the USA.</title>
        <authorList>
            <person name="Volokhov D.V."/>
        </authorList>
    </citation>
    <scope>NUCLEOTIDE SEQUENCE [LARGE SCALE GENOMIC DNA]</scope>
    <source>
        <strain evidence="15 16">Mirounga ES2806-NAS</strain>
    </source>
</reference>
<evidence type="ECO:0000256" key="1">
    <source>
        <dbReference type="ARBA" id="ARBA00004777"/>
    </source>
</evidence>
<dbReference type="InterPro" id="IPR046346">
    <property type="entry name" value="Aminoacid_DH-like_N_sf"/>
</dbReference>
<dbReference type="Pfam" id="PF02882">
    <property type="entry name" value="THF_DHG_CYH_C"/>
    <property type="match status" value="1"/>
</dbReference>
<comment type="catalytic activity">
    <reaction evidence="12">
        <text>(6R)-5,10-methylene-5,6,7,8-tetrahydrofolate + NADP(+) = (6R)-5,10-methenyltetrahydrofolate + NADPH</text>
        <dbReference type="Rhea" id="RHEA:22812"/>
        <dbReference type="ChEBI" id="CHEBI:15636"/>
        <dbReference type="ChEBI" id="CHEBI:57455"/>
        <dbReference type="ChEBI" id="CHEBI:57783"/>
        <dbReference type="ChEBI" id="CHEBI:58349"/>
        <dbReference type="EC" id="1.5.1.5"/>
    </reaction>
</comment>
<dbReference type="GO" id="GO:0000105">
    <property type="term" value="P:L-histidine biosynthetic process"/>
    <property type="evidence" value="ECO:0007669"/>
    <property type="project" value="UniProtKB-KW"/>
</dbReference>
<name>A0A6M4JCI3_9MOLU</name>
<dbReference type="FunFam" id="3.40.50.10860:FF:000005">
    <property type="entry name" value="C-1-tetrahydrofolate synthase, cytoplasmic, putative"/>
    <property type="match status" value="1"/>
</dbReference>
<sequence>MQILLDGKQLANLLENKIANILKTINLTSLPKLGIVQVGDLEESNIYIRHKLETAKRLGFEAYLFKYPEHITNEILINEIKNIQNQVDGLIVQLPIPLHLNKNQILNNIDEQKDIDGLNEINALKLKNKQKSFLPATALGIIILANYYKINLETTNIGVVGESQIVGQPVKYALLHKNKNVTSYNKNSNIGYLNKHDVLIVATGIKHLITKKYVKNNAVVFDVGIHRDKNNKITGDCDFDDIKDICYAITPVPGGVGPMTVISLIINLLISFTNTHAEYKKYFKEILELANFSK</sequence>
<dbReference type="PANTHER" id="PTHR48099">
    <property type="entry name" value="C-1-TETRAHYDROFOLATE SYNTHASE, CYTOPLASMIC-RELATED"/>
    <property type="match status" value="1"/>
</dbReference>
<evidence type="ECO:0000256" key="6">
    <source>
        <dbReference type="ARBA" id="ARBA00022801"/>
    </source>
</evidence>
<dbReference type="InterPro" id="IPR036291">
    <property type="entry name" value="NAD(P)-bd_dom_sf"/>
</dbReference>
<keyword evidence="7 12" id="KW-0521">NADP</keyword>
<organism evidence="15 16">
    <name type="scientific">Mycoplasma miroungirhinis</name>
    <dbReference type="NCBI Taxonomy" id="754516"/>
    <lineage>
        <taxon>Bacteria</taxon>
        <taxon>Bacillati</taxon>
        <taxon>Mycoplasmatota</taxon>
        <taxon>Mollicutes</taxon>
        <taxon>Mycoplasmataceae</taxon>
        <taxon>Mycoplasma</taxon>
    </lineage>
</organism>
<comment type="caution">
    <text evidence="12">Lacks conserved residue(s) required for the propagation of feature annotation.</text>
</comment>
<evidence type="ECO:0000256" key="3">
    <source>
        <dbReference type="ARBA" id="ARBA00022563"/>
    </source>
</evidence>
<dbReference type="InterPro" id="IPR020867">
    <property type="entry name" value="THF_DH/CycHdrlase_CS"/>
</dbReference>
<keyword evidence="9 12" id="KW-0368">Histidine biosynthesis</keyword>
<keyword evidence="4 12" id="KW-0028">Amino-acid biosynthesis</keyword>
<evidence type="ECO:0000256" key="10">
    <source>
        <dbReference type="ARBA" id="ARBA00023167"/>
    </source>
</evidence>
<evidence type="ECO:0000259" key="14">
    <source>
        <dbReference type="Pfam" id="PF02882"/>
    </source>
</evidence>
<dbReference type="Gene3D" id="3.40.50.10860">
    <property type="entry name" value="Leucine Dehydrogenase, chain A, domain 1"/>
    <property type="match status" value="1"/>
</dbReference>
<evidence type="ECO:0000256" key="12">
    <source>
        <dbReference type="HAMAP-Rule" id="MF_01576"/>
    </source>
</evidence>
<keyword evidence="16" id="KW-1185">Reference proteome</keyword>
<dbReference type="KEGG" id="mmio:HLA92_01210"/>
<dbReference type="PROSITE" id="PS00767">
    <property type="entry name" value="THF_DHG_CYH_2"/>
    <property type="match status" value="1"/>
</dbReference>
<dbReference type="EC" id="1.5.1.5" evidence="12"/>
<dbReference type="SUPFAM" id="SSF51735">
    <property type="entry name" value="NAD(P)-binding Rossmann-fold domains"/>
    <property type="match status" value="1"/>
</dbReference>
<evidence type="ECO:0000313" key="15">
    <source>
        <dbReference type="EMBL" id="QJR44055.1"/>
    </source>
</evidence>
<keyword evidence="3 12" id="KW-0554">One-carbon metabolism</keyword>
<dbReference type="InterPro" id="IPR020630">
    <property type="entry name" value="THF_DH/CycHdrlase_cat_dom"/>
</dbReference>
<dbReference type="GO" id="GO:0004477">
    <property type="term" value="F:methenyltetrahydrofolate cyclohydrolase activity"/>
    <property type="evidence" value="ECO:0007669"/>
    <property type="project" value="UniProtKB-UniRule"/>
</dbReference>
<evidence type="ECO:0000256" key="8">
    <source>
        <dbReference type="ARBA" id="ARBA00023002"/>
    </source>
</evidence>
<dbReference type="RefSeq" id="WP_171112728.1">
    <property type="nucleotide sequence ID" value="NZ_CP053097.1"/>
</dbReference>
<comment type="similarity">
    <text evidence="12">Belongs to the tetrahydrofolate dehydrogenase/cyclohydrolase family.</text>
</comment>
<evidence type="ECO:0000256" key="9">
    <source>
        <dbReference type="ARBA" id="ARBA00023102"/>
    </source>
</evidence>
<comment type="pathway">
    <text evidence="1 12">One-carbon metabolism; tetrahydrofolate interconversion.</text>
</comment>
<dbReference type="EMBL" id="CP053097">
    <property type="protein sequence ID" value="QJR44055.1"/>
    <property type="molecule type" value="Genomic_DNA"/>
</dbReference>
<accession>A0A6M4JCI3</accession>
<dbReference type="InterPro" id="IPR020631">
    <property type="entry name" value="THF_DH/CycHdrlase_NAD-bd_dom"/>
</dbReference>
<comment type="catalytic activity">
    <reaction evidence="12">
        <text>(6R)-5,10-methenyltetrahydrofolate + H2O = (6R)-10-formyltetrahydrofolate + H(+)</text>
        <dbReference type="Rhea" id="RHEA:23700"/>
        <dbReference type="ChEBI" id="CHEBI:15377"/>
        <dbReference type="ChEBI" id="CHEBI:15378"/>
        <dbReference type="ChEBI" id="CHEBI:57455"/>
        <dbReference type="ChEBI" id="CHEBI:195366"/>
        <dbReference type="EC" id="3.5.4.9"/>
    </reaction>
</comment>
<keyword evidence="8 12" id="KW-0560">Oxidoreductase</keyword>
<evidence type="ECO:0000259" key="13">
    <source>
        <dbReference type="Pfam" id="PF00763"/>
    </source>
</evidence>
<dbReference type="GO" id="GO:0005829">
    <property type="term" value="C:cytosol"/>
    <property type="evidence" value="ECO:0007669"/>
    <property type="project" value="TreeGrafter"/>
</dbReference>
<comment type="subunit">
    <text evidence="2 12">Homodimer.</text>
</comment>
<feature type="binding site" evidence="12">
    <location>
        <position position="225"/>
    </location>
    <ligand>
        <name>NADP(+)</name>
        <dbReference type="ChEBI" id="CHEBI:58349"/>
    </ligand>
</feature>
<feature type="domain" description="Tetrahydrofolate dehydrogenase/cyclohydrolase catalytic" evidence="13">
    <location>
        <begin position="5"/>
        <end position="116"/>
    </location>
</feature>
<dbReference type="Gene3D" id="3.40.50.720">
    <property type="entry name" value="NAD(P)-binding Rossmann-like Domain"/>
    <property type="match status" value="1"/>
</dbReference>
<dbReference type="HAMAP" id="MF_01576">
    <property type="entry name" value="THF_DHG_CYH"/>
    <property type="match status" value="1"/>
</dbReference>
<keyword evidence="11 12" id="KW-0511">Multifunctional enzyme</keyword>
<proteinExistence type="inferred from homology"/>
<keyword evidence="5 12" id="KW-0658">Purine biosynthesis</keyword>
<dbReference type="UniPathway" id="UPA00193"/>
<dbReference type="GO" id="GO:0009086">
    <property type="term" value="P:methionine biosynthetic process"/>
    <property type="evidence" value="ECO:0007669"/>
    <property type="project" value="UniProtKB-KW"/>
</dbReference>
<protein>
    <recommendedName>
        <fullName evidence="12">Bifunctional protein FolD</fullName>
    </recommendedName>
    <domain>
        <recommendedName>
            <fullName evidence="12">Methylenetetrahydrofolate dehydrogenase</fullName>
            <ecNumber evidence="12">1.5.1.5</ecNumber>
        </recommendedName>
    </domain>
    <domain>
        <recommendedName>
            <fullName evidence="12">Methenyltetrahydrofolate cyclohydrolase</fullName>
            <ecNumber evidence="12">3.5.4.9</ecNumber>
        </recommendedName>
    </domain>
</protein>
<dbReference type="Proteomes" id="UP000502118">
    <property type="component" value="Chromosome"/>
</dbReference>
<gene>
    <name evidence="12" type="primary">folD</name>
    <name evidence="15" type="ORF">HLA92_01210</name>
</gene>
<dbReference type="GO" id="GO:0035999">
    <property type="term" value="P:tetrahydrofolate interconversion"/>
    <property type="evidence" value="ECO:0007669"/>
    <property type="project" value="UniProtKB-UniRule"/>
</dbReference>
<evidence type="ECO:0000256" key="11">
    <source>
        <dbReference type="ARBA" id="ARBA00023268"/>
    </source>
</evidence>
<dbReference type="AlphaFoldDB" id="A0A6M4JCI3"/>
<evidence type="ECO:0000256" key="5">
    <source>
        <dbReference type="ARBA" id="ARBA00022755"/>
    </source>
</evidence>